<dbReference type="GO" id="GO:0003990">
    <property type="term" value="F:acetylcholinesterase activity"/>
    <property type="evidence" value="ECO:0007669"/>
    <property type="project" value="UniProtKB-EC"/>
</dbReference>
<keyword evidence="9" id="KW-0732">Signal</keyword>
<keyword evidence="3 9" id="KW-0378">Hydrolase</keyword>
<evidence type="ECO:0000256" key="2">
    <source>
        <dbReference type="ARBA" id="ARBA00022487"/>
    </source>
</evidence>
<dbReference type="GO" id="GO:0006581">
    <property type="term" value="P:acetylcholine catabolic process"/>
    <property type="evidence" value="ECO:0007669"/>
    <property type="project" value="TreeGrafter"/>
</dbReference>
<dbReference type="Gene3D" id="3.40.50.1820">
    <property type="entry name" value="alpha/beta hydrolase"/>
    <property type="match status" value="1"/>
</dbReference>
<dbReference type="InterPro" id="IPR019819">
    <property type="entry name" value="Carboxylesterase_B_CS"/>
</dbReference>
<dbReference type="SUPFAM" id="SSF53474">
    <property type="entry name" value="alpha/beta-Hydrolases"/>
    <property type="match status" value="1"/>
</dbReference>
<keyword evidence="4" id="KW-0531">Neurotransmitter degradation</keyword>
<feature type="chain" id="PRO_5010893921" description="Carboxylic ester hydrolase" evidence="9">
    <location>
        <begin position="21"/>
        <end position="629"/>
    </location>
</feature>
<dbReference type="InterPro" id="IPR002018">
    <property type="entry name" value="CarbesteraseB"/>
</dbReference>
<evidence type="ECO:0000256" key="5">
    <source>
        <dbReference type="ARBA" id="ARBA00023157"/>
    </source>
</evidence>
<evidence type="ECO:0000256" key="3">
    <source>
        <dbReference type="ARBA" id="ARBA00022801"/>
    </source>
</evidence>
<evidence type="ECO:0000256" key="4">
    <source>
        <dbReference type="ARBA" id="ARBA00022867"/>
    </source>
</evidence>
<keyword evidence="6" id="KW-0325">Glycoprotein</keyword>
<evidence type="ECO:0000256" key="8">
    <source>
        <dbReference type="PIRSR" id="PIRSR600997-1"/>
    </source>
</evidence>
<dbReference type="Pfam" id="PF00135">
    <property type="entry name" value="COesterase"/>
    <property type="match status" value="1"/>
</dbReference>
<dbReference type="InterPro" id="IPR050654">
    <property type="entry name" value="AChE-related_enzymes"/>
</dbReference>
<dbReference type="PROSITE" id="PS00941">
    <property type="entry name" value="CARBOXYLESTERASE_B_2"/>
    <property type="match status" value="1"/>
</dbReference>
<dbReference type="GO" id="GO:0019695">
    <property type="term" value="P:choline metabolic process"/>
    <property type="evidence" value="ECO:0007669"/>
    <property type="project" value="TreeGrafter"/>
</dbReference>
<feature type="active site" description="Acyl-ester intermediate" evidence="8">
    <location>
        <position position="253"/>
    </location>
</feature>
<evidence type="ECO:0000256" key="7">
    <source>
        <dbReference type="ARBA" id="ARBA00048484"/>
    </source>
</evidence>
<sequence length="629" mass="70701">MAARASVCLVLLGLLGLSAAADLHNSLINSSTLEVNEPRREDKERKIKTARPRDPLVVHTNTGLVRGFRRNVLGKNVDTFYGIPFAQPPVGELRYKKPVPVTPWAGILEATKLPNSCVQEPFTYFPGFHGEEMWNPNTDLSEDCLYLNIWAPAHLRESGARPSEVLVWIYGGGYMGGTTTLEVYDADLLVANTDMIITSMQYRCGAFGYLYLKMEDAPGNVGMYDQALAIKWIRNNIEFFGGDPDRITLFGESAGAGSIAVHLLSPISSHLFQRAILQSGVVNSPWSIMTREKAYDIAVKLVEDVGCNATLVTEDPGTVMSCMRTVDAATISLAQWNSYLGLMQFPSTPIVDGEFLPDEPLDMIRRGEVKKTEILIGSNLDEGTYFMLYDFLSYFDKDESTALTREQFLEILNQIFKDWSPAERESIIFQYTNWDNPDDGRANEKAAGEVVGDYFFVCPSNLFAQLYADAGGKVYYYYFNHRTTNHPWGEWMGVLHGDEIDYVFGLPLNQSLSYTAAEKDLSQRIMRHYKFFAATGRPVSREGEWPLYTSRGQQYYVWGTNESWPQIGRGPRTTACAFWNELMPILRETQGGRMCDSKMMKALNNASPTLLRLSPILLVTLLLAPPRLF</sequence>
<proteinExistence type="inferred from homology"/>
<dbReference type="PANTHER" id="PTHR43918:SF13">
    <property type="entry name" value="ACETYLCHOLINESTERASE"/>
    <property type="match status" value="1"/>
</dbReference>
<evidence type="ECO:0000256" key="6">
    <source>
        <dbReference type="ARBA" id="ARBA00023180"/>
    </source>
</evidence>
<dbReference type="PANTHER" id="PTHR43918">
    <property type="entry name" value="ACETYLCHOLINESTERASE"/>
    <property type="match status" value="1"/>
</dbReference>
<evidence type="ECO:0000256" key="9">
    <source>
        <dbReference type="RuleBase" id="RU361235"/>
    </source>
</evidence>
<dbReference type="FunFam" id="3.40.50.1820:FF:000029">
    <property type="entry name" value="Acetylcholinesterase"/>
    <property type="match status" value="1"/>
</dbReference>
<dbReference type="InterPro" id="IPR019826">
    <property type="entry name" value="Carboxylesterase_B_AS"/>
</dbReference>
<accession>A0A0N7ZBB5</accession>
<feature type="active site" description="Charge relay system" evidence="8">
    <location>
        <position position="496"/>
    </location>
</feature>
<dbReference type="ESTHER" id="9euca-a0a0n7zbb5">
    <property type="family name" value="ACHE"/>
</dbReference>
<keyword evidence="2" id="KW-0719">Serine esterase</keyword>
<dbReference type="GO" id="GO:0005615">
    <property type="term" value="C:extracellular space"/>
    <property type="evidence" value="ECO:0007669"/>
    <property type="project" value="TreeGrafter"/>
</dbReference>
<keyword evidence="5" id="KW-1015">Disulfide bond</keyword>
<reference evidence="11" key="1">
    <citation type="submission" date="2015-09" db="EMBL/GenBank/DDBJ databases">
        <title>Scylla olivacea transcriptome.</title>
        <authorList>
            <person name="Ikhwanuddin M."/>
        </authorList>
    </citation>
    <scope>NUCLEOTIDE SEQUENCE</scope>
</reference>
<comment type="catalytic activity">
    <reaction evidence="7">
        <text>acetylcholine + H2O = choline + acetate + H(+)</text>
        <dbReference type="Rhea" id="RHEA:17561"/>
        <dbReference type="ChEBI" id="CHEBI:15354"/>
        <dbReference type="ChEBI" id="CHEBI:15355"/>
        <dbReference type="ChEBI" id="CHEBI:15377"/>
        <dbReference type="ChEBI" id="CHEBI:15378"/>
        <dbReference type="ChEBI" id="CHEBI:30089"/>
        <dbReference type="EC" id="3.1.1.7"/>
    </reaction>
</comment>
<dbReference type="AlphaFoldDB" id="A0A0N7ZBB5"/>
<protein>
    <recommendedName>
        <fullName evidence="9">Carboxylic ester hydrolase</fullName>
        <ecNumber evidence="9">3.1.1.-</ecNumber>
    </recommendedName>
</protein>
<dbReference type="EMBL" id="GDRN01086389">
    <property type="protein sequence ID" value="JAI61185.1"/>
    <property type="molecule type" value="Transcribed_RNA"/>
</dbReference>
<feature type="domain" description="Carboxylesterase type B" evidence="10">
    <location>
        <begin position="56"/>
        <end position="579"/>
    </location>
</feature>
<dbReference type="GO" id="GO:0005886">
    <property type="term" value="C:plasma membrane"/>
    <property type="evidence" value="ECO:0007669"/>
    <property type="project" value="TreeGrafter"/>
</dbReference>
<dbReference type="EMBL" id="GDRN01086390">
    <property type="protein sequence ID" value="JAI61184.1"/>
    <property type="molecule type" value="Transcribed_RNA"/>
</dbReference>
<dbReference type="InterPro" id="IPR000997">
    <property type="entry name" value="Cholinesterase"/>
</dbReference>
<evidence type="ECO:0000256" key="1">
    <source>
        <dbReference type="ARBA" id="ARBA00005964"/>
    </source>
</evidence>
<comment type="similarity">
    <text evidence="1 9">Belongs to the type-B carboxylesterase/lipase family.</text>
</comment>
<dbReference type="PROSITE" id="PS00122">
    <property type="entry name" value="CARBOXYLESTERASE_B_1"/>
    <property type="match status" value="1"/>
</dbReference>
<dbReference type="PRINTS" id="PR00878">
    <property type="entry name" value="CHOLNESTRASE"/>
</dbReference>
<organism evidence="11">
    <name type="scientific">Scylla olivacea</name>
    <name type="common">Orange mud crab</name>
    <name type="synonym">Cancer olivacea</name>
    <dbReference type="NCBI Taxonomy" id="85551"/>
    <lineage>
        <taxon>Eukaryota</taxon>
        <taxon>Metazoa</taxon>
        <taxon>Ecdysozoa</taxon>
        <taxon>Arthropoda</taxon>
        <taxon>Crustacea</taxon>
        <taxon>Multicrustacea</taxon>
        <taxon>Malacostraca</taxon>
        <taxon>Eumalacostraca</taxon>
        <taxon>Eucarida</taxon>
        <taxon>Decapoda</taxon>
        <taxon>Pleocyemata</taxon>
        <taxon>Brachyura</taxon>
        <taxon>Eubrachyura</taxon>
        <taxon>Portunoidea</taxon>
        <taxon>Portunidae</taxon>
        <taxon>Portuninae</taxon>
        <taxon>Scylla</taxon>
    </lineage>
</organism>
<name>A0A0N7ZBB5_SCYOL</name>
<feature type="active site" description="Charge relay system" evidence="8">
    <location>
        <position position="382"/>
    </location>
</feature>
<evidence type="ECO:0000313" key="11">
    <source>
        <dbReference type="EMBL" id="JAI61184.1"/>
    </source>
</evidence>
<dbReference type="InterPro" id="IPR029058">
    <property type="entry name" value="AB_hydrolase_fold"/>
</dbReference>
<dbReference type="EC" id="3.1.1.-" evidence="9"/>
<feature type="signal peptide" evidence="9">
    <location>
        <begin position="1"/>
        <end position="20"/>
    </location>
</feature>
<evidence type="ECO:0000259" key="10">
    <source>
        <dbReference type="Pfam" id="PF00135"/>
    </source>
</evidence>